<dbReference type="Proteomes" id="UP000015241">
    <property type="component" value="Unassembled WGS sequence"/>
</dbReference>
<dbReference type="SUPFAM" id="SSF51905">
    <property type="entry name" value="FAD/NAD(P)-binding domain"/>
    <property type="match status" value="1"/>
</dbReference>
<dbReference type="InterPro" id="IPR012132">
    <property type="entry name" value="GMC_OxRdtase"/>
</dbReference>
<dbReference type="eggNOG" id="KOG1238">
    <property type="taxonomic scope" value="Eukaryota"/>
</dbReference>
<reference evidence="6 7" key="1">
    <citation type="journal article" date="2012" name="Science">
        <title>The Paleozoic origin of enzymatic lignin decomposition reconstructed from 31 fungal genomes.</title>
        <authorList>
            <person name="Floudas D."/>
            <person name="Binder M."/>
            <person name="Riley R."/>
            <person name="Barry K."/>
            <person name="Blanchette R.A."/>
            <person name="Henrissat B."/>
            <person name="Martinez A.T."/>
            <person name="Otillar R."/>
            <person name="Spatafora J.W."/>
            <person name="Yadav J.S."/>
            <person name="Aerts A."/>
            <person name="Benoit I."/>
            <person name="Boyd A."/>
            <person name="Carlson A."/>
            <person name="Copeland A."/>
            <person name="Coutinho P.M."/>
            <person name="de Vries R.P."/>
            <person name="Ferreira P."/>
            <person name="Findley K."/>
            <person name="Foster B."/>
            <person name="Gaskell J."/>
            <person name="Glotzer D."/>
            <person name="Gorecki P."/>
            <person name="Heitman J."/>
            <person name="Hesse C."/>
            <person name="Hori C."/>
            <person name="Igarashi K."/>
            <person name="Jurgens J.A."/>
            <person name="Kallen N."/>
            <person name="Kersten P."/>
            <person name="Kohler A."/>
            <person name="Kuees U."/>
            <person name="Kumar T.K.A."/>
            <person name="Kuo A."/>
            <person name="LaButti K."/>
            <person name="Larrondo L.F."/>
            <person name="Lindquist E."/>
            <person name="Ling A."/>
            <person name="Lombard V."/>
            <person name="Lucas S."/>
            <person name="Lundell T."/>
            <person name="Martin R."/>
            <person name="McLaughlin D.J."/>
            <person name="Morgenstern I."/>
            <person name="Morin E."/>
            <person name="Murat C."/>
            <person name="Nagy L.G."/>
            <person name="Nolan M."/>
            <person name="Ohm R.A."/>
            <person name="Patyshakuliyeva A."/>
            <person name="Rokas A."/>
            <person name="Ruiz-Duenas F.J."/>
            <person name="Sabat G."/>
            <person name="Salamov A."/>
            <person name="Samejima M."/>
            <person name="Schmutz J."/>
            <person name="Slot J.C."/>
            <person name="St John F."/>
            <person name="Stenlid J."/>
            <person name="Sun H."/>
            <person name="Sun S."/>
            <person name="Syed K."/>
            <person name="Tsang A."/>
            <person name="Wiebenga A."/>
            <person name="Young D."/>
            <person name="Pisabarro A."/>
            <person name="Eastwood D.C."/>
            <person name="Martin F."/>
            <person name="Cullen D."/>
            <person name="Grigoriev I.V."/>
            <person name="Hibbett D.S."/>
        </authorList>
    </citation>
    <scope>NUCLEOTIDE SEQUENCE</scope>
    <source>
        <strain evidence="7">FP-58527</strain>
    </source>
</reference>
<protein>
    <recommendedName>
        <fullName evidence="5">Glucose-methanol-choline oxidoreductase N-terminal domain-containing protein</fullName>
    </recommendedName>
</protein>
<evidence type="ECO:0000256" key="1">
    <source>
        <dbReference type="ARBA" id="ARBA00001974"/>
    </source>
</evidence>
<comment type="similarity">
    <text evidence="2">Belongs to the GMC oxidoreductase family.</text>
</comment>
<dbReference type="PANTHER" id="PTHR11552">
    <property type="entry name" value="GLUCOSE-METHANOL-CHOLINE GMC OXIDOREDUCTASE"/>
    <property type="match status" value="1"/>
</dbReference>
<dbReference type="InterPro" id="IPR000172">
    <property type="entry name" value="GMC_OxRdtase_N"/>
</dbReference>
<dbReference type="PIRSF" id="PIRSF000137">
    <property type="entry name" value="Alcohol_oxidase"/>
    <property type="match status" value="1"/>
</dbReference>
<dbReference type="SUPFAM" id="SSF54373">
    <property type="entry name" value="FAD-linked reductases, C-terminal domain"/>
    <property type="match status" value="1"/>
</dbReference>
<name>S8DIU1_FOMSC</name>
<evidence type="ECO:0000313" key="7">
    <source>
        <dbReference type="Proteomes" id="UP000015241"/>
    </source>
</evidence>
<dbReference type="InterPro" id="IPR007867">
    <property type="entry name" value="GMC_OxRtase_C"/>
</dbReference>
<organism evidence="6 7">
    <name type="scientific">Fomitopsis schrenkii</name>
    <name type="common">Brown rot fungus</name>
    <dbReference type="NCBI Taxonomy" id="2126942"/>
    <lineage>
        <taxon>Eukaryota</taxon>
        <taxon>Fungi</taxon>
        <taxon>Dikarya</taxon>
        <taxon>Basidiomycota</taxon>
        <taxon>Agaricomycotina</taxon>
        <taxon>Agaricomycetes</taxon>
        <taxon>Polyporales</taxon>
        <taxon>Fomitopsis</taxon>
    </lineage>
</organism>
<feature type="active site" description="Proton acceptor" evidence="3">
    <location>
        <position position="534"/>
    </location>
</feature>
<dbReference type="Gene3D" id="3.50.50.60">
    <property type="entry name" value="FAD/NAD(P)-binding domain"/>
    <property type="match status" value="1"/>
</dbReference>
<feature type="active site" description="Proton donor" evidence="3">
    <location>
        <position position="489"/>
    </location>
</feature>
<dbReference type="Pfam" id="PF05199">
    <property type="entry name" value="GMC_oxred_C"/>
    <property type="match status" value="1"/>
</dbReference>
<sequence>MWPFTQGYPQKALNDLRSQYDFVVIGGGTAGCLLARRLSEDAEFTVLLVERGDASDAFLDANPLLSIHHLSTGKHSTVFDSVQDARLGRSWPLITGFGLGGTSRINGDAFTCGSPSQYNAWHAQGRKGWSYEDLKPYYMKSQNWTDRRTADAAQKIGFHQTADMNSPFEPSTGVNKLQYALDARGRRHSSFRAFIPADIVAERPNLHVCCGVLATKLEFSNGADGLAAEAVEIQSYSDGKKKRFITARREIVLSCGALRTPQLLLLSGVGPQEHIRGLGLPVVKHTPGVGNYLQDHVLIQTVYNCPLSDSLYSLVRQPLTLMRELYRYVRHGTGPFLGFLVETEIFSLSSVVDSEGRARSLTPEEQDPSNPMNVPDIAVMNSTIKDPRTPGVNTARGIMGLDVGLMLPTSSGTLRLRSSDPRAHPLCDMQYVTTSKDRQALRAALRITVAMATQLAVDGYPVECVLTPKDASDASLDKYMDENLGTMYHYSSTCRMAPEDDENPGVVDDELRVHGIGKLRIADASVLPNCPATHPQAVVYAFAEKCADIMIKRVTGNRTRVVDDGESADEPI</sequence>
<accession>S8DIU1</accession>
<dbReference type="GO" id="GO:0016614">
    <property type="term" value="F:oxidoreductase activity, acting on CH-OH group of donors"/>
    <property type="evidence" value="ECO:0007669"/>
    <property type="project" value="InterPro"/>
</dbReference>
<feature type="domain" description="Glucose-methanol-choline oxidoreductase N-terminal" evidence="5">
    <location>
        <begin position="256"/>
        <end position="270"/>
    </location>
</feature>
<dbReference type="InterPro" id="IPR036188">
    <property type="entry name" value="FAD/NAD-bd_sf"/>
</dbReference>
<keyword evidence="4" id="KW-0274">FAD</keyword>
<dbReference type="EMBL" id="KE504270">
    <property type="protein sequence ID" value="EPS93526.1"/>
    <property type="molecule type" value="Genomic_DNA"/>
</dbReference>
<keyword evidence="7" id="KW-1185">Reference proteome</keyword>
<comment type="cofactor">
    <cofactor evidence="1 4">
        <name>FAD</name>
        <dbReference type="ChEBI" id="CHEBI:57692"/>
    </cofactor>
</comment>
<dbReference type="HOGENOM" id="CLU_002865_7_2_1"/>
<gene>
    <name evidence="6" type="ORF">FOMPIDRAFT_1033676</name>
</gene>
<feature type="binding site" evidence="4">
    <location>
        <begin position="535"/>
        <end position="536"/>
    </location>
    <ligand>
        <name>FAD</name>
        <dbReference type="ChEBI" id="CHEBI:57692"/>
    </ligand>
</feature>
<dbReference type="AlphaFoldDB" id="S8DIU1"/>
<proteinExistence type="inferred from homology"/>
<dbReference type="GO" id="GO:0050660">
    <property type="term" value="F:flavin adenine dinucleotide binding"/>
    <property type="evidence" value="ECO:0007669"/>
    <property type="project" value="InterPro"/>
</dbReference>
<dbReference type="PROSITE" id="PS00624">
    <property type="entry name" value="GMC_OXRED_2"/>
    <property type="match status" value="1"/>
</dbReference>
<dbReference type="Gene3D" id="3.30.410.40">
    <property type="match status" value="1"/>
</dbReference>
<dbReference type="OrthoDB" id="269227at2759"/>
<dbReference type="Pfam" id="PF00732">
    <property type="entry name" value="GMC_oxred_N"/>
    <property type="match status" value="1"/>
</dbReference>
<evidence type="ECO:0000256" key="3">
    <source>
        <dbReference type="PIRSR" id="PIRSR000137-1"/>
    </source>
</evidence>
<dbReference type="PANTHER" id="PTHR11552:SF219">
    <property type="entry name" value="GLUCOSE-METHANOL-CHOLINE OXIDOREDUCTASE N-TERMINAL DOMAIN-CONTAINING PROTEIN"/>
    <property type="match status" value="1"/>
</dbReference>
<dbReference type="InParanoid" id="S8DIU1"/>
<evidence type="ECO:0000256" key="2">
    <source>
        <dbReference type="ARBA" id="ARBA00010790"/>
    </source>
</evidence>
<feature type="binding site" evidence="4">
    <location>
        <position position="102"/>
    </location>
    <ligand>
        <name>FAD</name>
        <dbReference type="ChEBI" id="CHEBI:57692"/>
    </ligand>
</feature>
<evidence type="ECO:0000256" key="4">
    <source>
        <dbReference type="PIRSR" id="PIRSR000137-2"/>
    </source>
</evidence>
<keyword evidence="4" id="KW-0285">Flavoprotein</keyword>
<evidence type="ECO:0000259" key="5">
    <source>
        <dbReference type="PROSITE" id="PS00624"/>
    </source>
</evidence>
<dbReference type="STRING" id="743788.S8DIU1"/>
<evidence type="ECO:0000313" key="6">
    <source>
        <dbReference type="EMBL" id="EPS93526.1"/>
    </source>
</evidence>